<organism evidence="1 2">
    <name type="scientific">Xylaria curta</name>
    <dbReference type="NCBI Taxonomy" id="42375"/>
    <lineage>
        <taxon>Eukaryota</taxon>
        <taxon>Fungi</taxon>
        <taxon>Dikarya</taxon>
        <taxon>Ascomycota</taxon>
        <taxon>Pezizomycotina</taxon>
        <taxon>Sordariomycetes</taxon>
        <taxon>Xylariomycetidae</taxon>
        <taxon>Xylariales</taxon>
        <taxon>Xylariaceae</taxon>
        <taxon>Xylaria</taxon>
    </lineage>
</organism>
<evidence type="ECO:0000313" key="2">
    <source>
        <dbReference type="Proteomes" id="UP001143856"/>
    </source>
</evidence>
<accession>A0ACC1PT54</accession>
<sequence length="449" mass="50287">MSTFGYIDDEGVALIIQLLRQDSQEIVSTAIGKGKQLEGTETDTQVAFNLFIEELRQAESFAADVRMTRSIQNAIQLDGEEILQAQNEEQVATDDHNLSVSLSNGGSDALEPRSTPKPSTHDDELIDKMACIYITRVEDIESDDDTAMTSHPESSAWAASRKVKKTLQRRLCDACGEQKHFAELSRTPCQHEYCRRCLSRLFQDAMVDESLFPPRCCRQPIPLDRSQLFLDADVVRQFRQKAIGFSTPNRTYCRNTDCAAFIPPNNCSSTTASCNQCHSRTCTTCKDAFHDGDCPNDEQLQRVLHLAREQGWQRCQNCWGMVELNTGCDHMTCRCGFQFCYICGAHWKTCNCEHWDEHRLYERAAQIDARYQAGGEQGGIQPGQNVEVQPPADRGPDQQGAREQTAQGEIAIQQPRPVLIDETCATTMNATIHTGLAEQGHNHVKSVST</sequence>
<comment type="caution">
    <text evidence="1">The sequence shown here is derived from an EMBL/GenBank/DDBJ whole genome shotgun (WGS) entry which is preliminary data.</text>
</comment>
<proteinExistence type="predicted"/>
<keyword evidence="2" id="KW-1185">Reference proteome</keyword>
<name>A0ACC1PT54_9PEZI</name>
<reference evidence="1" key="1">
    <citation type="submission" date="2022-10" db="EMBL/GenBank/DDBJ databases">
        <title>Genome Sequence of Xylaria curta.</title>
        <authorList>
            <person name="Buettner E."/>
        </authorList>
    </citation>
    <scope>NUCLEOTIDE SEQUENCE</scope>
    <source>
        <strain evidence="1">Babe10</strain>
    </source>
</reference>
<protein>
    <submittedName>
        <fullName evidence="1">Uncharacterized protein</fullName>
    </submittedName>
</protein>
<dbReference type="Proteomes" id="UP001143856">
    <property type="component" value="Unassembled WGS sequence"/>
</dbReference>
<gene>
    <name evidence="1" type="ORF">NUW58_g67</name>
</gene>
<dbReference type="EMBL" id="JAPDGR010000005">
    <property type="protein sequence ID" value="KAJ2999212.1"/>
    <property type="molecule type" value="Genomic_DNA"/>
</dbReference>
<evidence type="ECO:0000313" key="1">
    <source>
        <dbReference type="EMBL" id="KAJ2999212.1"/>
    </source>
</evidence>